<dbReference type="NCBIfam" id="TIGR00172">
    <property type="entry name" value="maf"/>
    <property type="match status" value="1"/>
</dbReference>
<sequence>MCGVIEKITSKYEVILASSSPSRYEIVSETMGLKDIKVVKPTFEEDLDKAQYENDPIRYVRDTSRGKAQSIVADADKLFNECNPKLIICADTIMFDNDKVIYEKPIERDVQLRNLSKFCYSAADNVINVVTAVTLIVFDGKNHKLKEFYELTKIFMDHDIPRELLEDYVESGDGLQVAGGFKIQGLSAMIIKKIEGDYYNVVGLPLNKTFQAMWEECK</sequence>
<evidence type="ECO:0000256" key="1">
    <source>
        <dbReference type="ARBA" id="ARBA00001968"/>
    </source>
</evidence>
<protein>
    <recommendedName>
        <fullName evidence="5">Maf-like protein</fullName>
    </recommendedName>
</protein>
<evidence type="ECO:0000313" key="3">
    <source>
        <dbReference type="EMBL" id="CCF60269.1"/>
    </source>
</evidence>
<organism evidence="3 4">
    <name type="scientific">Kazachstania africana (strain ATCC 22294 / BCRC 22015 / CBS 2517 / CECT 1963 / NBRC 1671 / NRRL Y-8276)</name>
    <name type="common">Yeast</name>
    <name type="synonym">Kluyveromyces africanus</name>
    <dbReference type="NCBI Taxonomy" id="1071382"/>
    <lineage>
        <taxon>Eukaryota</taxon>
        <taxon>Fungi</taxon>
        <taxon>Dikarya</taxon>
        <taxon>Ascomycota</taxon>
        <taxon>Saccharomycotina</taxon>
        <taxon>Saccharomycetes</taxon>
        <taxon>Saccharomycetales</taxon>
        <taxon>Saccharomycetaceae</taxon>
        <taxon>Kazachstania</taxon>
    </lineage>
</organism>
<evidence type="ECO:0000313" key="4">
    <source>
        <dbReference type="Proteomes" id="UP000005220"/>
    </source>
</evidence>
<evidence type="ECO:0000256" key="2">
    <source>
        <dbReference type="ARBA" id="ARBA00022801"/>
    </source>
</evidence>
<dbReference type="InterPro" id="IPR003697">
    <property type="entry name" value="Maf-like"/>
</dbReference>
<comment type="cofactor">
    <cofactor evidence="1">
        <name>a divalent metal cation</name>
        <dbReference type="ChEBI" id="CHEBI:60240"/>
    </cofactor>
</comment>
<dbReference type="InterPro" id="IPR029001">
    <property type="entry name" value="ITPase-like_fam"/>
</dbReference>
<dbReference type="RefSeq" id="XP_003959404.1">
    <property type="nucleotide sequence ID" value="XM_003959355.1"/>
</dbReference>
<dbReference type="PANTHER" id="PTHR43213:SF5">
    <property type="entry name" value="BIFUNCTIONAL DTTP_UTP PYROPHOSPHATASE_METHYLTRANSFERASE PROTEIN-RELATED"/>
    <property type="match status" value="1"/>
</dbReference>
<keyword evidence="2" id="KW-0378">Hydrolase</keyword>
<dbReference type="eggNOG" id="KOG1509">
    <property type="taxonomic scope" value="Eukaryota"/>
</dbReference>
<dbReference type="KEGG" id="kaf:KAFR_0J02050"/>
<dbReference type="Pfam" id="PF02545">
    <property type="entry name" value="Maf"/>
    <property type="match status" value="1"/>
</dbReference>
<dbReference type="CDD" id="cd00555">
    <property type="entry name" value="Maf"/>
    <property type="match status" value="1"/>
</dbReference>
<dbReference type="GO" id="GO:0047429">
    <property type="term" value="F:nucleoside triphosphate diphosphatase activity"/>
    <property type="evidence" value="ECO:0007669"/>
    <property type="project" value="InterPro"/>
</dbReference>
<dbReference type="OrthoDB" id="10267058at2759"/>
<dbReference type="SUPFAM" id="SSF52972">
    <property type="entry name" value="ITPase-like"/>
    <property type="match status" value="1"/>
</dbReference>
<dbReference type="InParanoid" id="H2B0W9"/>
<dbReference type="AlphaFoldDB" id="H2B0W9"/>
<dbReference type="GeneID" id="13883919"/>
<dbReference type="PANTHER" id="PTHR43213">
    <property type="entry name" value="BIFUNCTIONAL DTTP/UTP PYROPHOSPHATASE/METHYLTRANSFERASE PROTEIN-RELATED"/>
    <property type="match status" value="1"/>
</dbReference>
<gene>
    <name evidence="3" type="primary">KAFR0J02050</name>
    <name evidence="3" type="ORF">KAFR_0J02050</name>
</gene>
<name>H2B0W9_KAZAF</name>
<dbReference type="PIRSF" id="PIRSF006305">
    <property type="entry name" value="Maf"/>
    <property type="match status" value="1"/>
</dbReference>
<dbReference type="FunCoup" id="H2B0W9">
    <property type="interactions" value="134"/>
</dbReference>
<dbReference type="Gene3D" id="3.90.950.10">
    <property type="match status" value="1"/>
</dbReference>
<dbReference type="Proteomes" id="UP000005220">
    <property type="component" value="Chromosome 10"/>
</dbReference>
<dbReference type="HOGENOM" id="CLU_040416_0_2_1"/>
<keyword evidence="4" id="KW-1185">Reference proteome</keyword>
<reference evidence="3 4" key="1">
    <citation type="journal article" date="2011" name="Proc. Natl. Acad. Sci. U.S.A.">
        <title>Evolutionary erosion of yeast sex chromosomes by mating-type switching accidents.</title>
        <authorList>
            <person name="Gordon J.L."/>
            <person name="Armisen D."/>
            <person name="Proux-Wera E."/>
            <person name="Oheigeartaigh S.S."/>
            <person name="Byrne K.P."/>
            <person name="Wolfe K.H."/>
        </authorList>
    </citation>
    <scope>NUCLEOTIDE SEQUENCE [LARGE SCALE GENOMIC DNA]</scope>
    <source>
        <strain evidence="4">ATCC 22294 / BCRC 22015 / CBS 2517 / CECT 1963 / NBRC 1671 / NRRL Y-8276</strain>
    </source>
</reference>
<dbReference type="EMBL" id="HE650830">
    <property type="protein sequence ID" value="CCF60269.1"/>
    <property type="molecule type" value="Genomic_DNA"/>
</dbReference>
<accession>H2B0W9</accession>
<dbReference type="STRING" id="1071382.H2B0W9"/>
<dbReference type="HAMAP" id="MF_00528">
    <property type="entry name" value="Maf"/>
    <property type="match status" value="1"/>
</dbReference>
<evidence type="ECO:0008006" key="5">
    <source>
        <dbReference type="Google" id="ProtNLM"/>
    </source>
</evidence>
<proteinExistence type="inferred from homology"/>